<dbReference type="InterPro" id="IPR007300">
    <property type="entry name" value="CidB/LrgB"/>
</dbReference>
<keyword evidence="3" id="KW-1133">Transmembrane helix</keyword>
<evidence type="ECO:0000256" key="1">
    <source>
        <dbReference type="ARBA" id="ARBA00004141"/>
    </source>
</evidence>
<name>A0A0U5C787_9BACL</name>
<evidence type="ECO:0000256" key="4">
    <source>
        <dbReference type="ARBA" id="ARBA00023136"/>
    </source>
</evidence>
<organism evidence="5 6">
    <name type="scientific">Aneurinibacillus soli</name>
    <dbReference type="NCBI Taxonomy" id="1500254"/>
    <lineage>
        <taxon>Bacteria</taxon>
        <taxon>Bacillati</taxon>
        <taxon>Bacillota</taxon>
        <taxon>Bacilli</taxon>
        <taxon>Bacillales</taxon>
        <taxon>Paenibacillaceae</taxon>
        <taxon>Aneurinibacillus group</taxon>
        <taxon>Aneurinibacillus</taxon>
    </lineage>
</organism>
<dbReference type="KEGG" id="asoc:CB4_02225"/>
<gene>
    <name evidence="5" type="primary">cidB</name>
    <name evidence="5" type="ORF">CB4_02225</name>
</gene>
<dbReference type="OrthoDB" id="9811701at2"/>
<comment type="subcellular location">
    <subcellularLocation>
        <location evidence="1">Membrane</location>
        <topology evidence="1">Multi-pass membrane protein</topology>
    </subcellularLocation>
</comment>
<evidence type="ECO:0000256" key="2">
    <source>
        <dbReference type="ARBA" id="ARBA00022692"/>
    </source>
</evidence>
<dbReference type="PANTHER" id="PTHR30249">
    <property type="entry name" value="PUTATIVE SEROTONIN TRANSPORTER"/>
    <property type="match status" value="1"/>
</dbReference>
<dbReference type="RefSeq" id="WP_096465840.1">
    <property type="nucleotide sequence ID" value="NZ_AP017312.1"/>
</dbReference>
<evidence type="ECO:0000313" key="5">
    <source>
        <dbReference type="EMBL" id="BAU28051.1"/>
    </source>
</evidence>
<keyword evidence="2" id="KW-0812">Transmembrane</keyword>
<dbReference type="Pfam" id="PF04172">
    <property type="entry name" value="LrgB"/>
    <property type="match status" value="1"/>
</dbReference>
<dbReference type="PANTHER" id="PTHR30249:SF0">
    <property type="entry name" value="PLASTIDAL GLYCOLATE_GLYCERATE TRANSLOCATOR 1, CHLOROPLASTIC"/>
    <property type="match status" value="1"/>
</dbReference>
<sequence>MSTFVTLFSILLTIGAYMVSRIVARKYPSPFTTPVFFSTALIIIVLLILGLSFEQYEPGKEIMTFFLGPATVALAVPLYKNRQLVVTYSVPAAAGIVIGALATTLSAVFIGLLFHLPHDVLASLGVKSVTVPIALEITALTGGNPTLSAAFVVLTGTLGTMIGPWLLKRSGITSPFAYGLAMGVVSHGQGTAQAATENELAGAVAGVAMGLTAIVTSIILPTLMPYIT</sequence>
<dbReference type="GO" id="GO:0016020">
    <property type="term" value="C:membrane"/>
    <property type="evidence" value="ECO:0007669"/>
    <property type="project" value="UniProtKB-SubCell"/>
</dbReference>
<keyword evidence="6" id="KW-1185">Reference proteome</keyword>
<proteinExistence type="predicted"/>
<dbReference type="AlphaFoldDB" id="A0A0U5C787"/>
<reference evidence="5 6" key="1">
    <citation type="submission" date="2015-12" db="EMBL/GenBank/DDBJ databases">
        <title>Genome sequence of Aneurinibacillus soli.</title>
        <authorList>
            <person name="Lee J.S."/>
            <person name="Lee K.C."/>
            <person name="Kim K.K."/>
            <person name="Lee B.W."/>
        </authorList>
    </citation>
    <scope>NUCLEOTIDE SEQUENCE [LARGE SCALE GENOMIC DNA]</scope>
    <source>
        <strain evidence="5 6">CB4</strain>
    </source>
</reference>
<dbReference type="EMBL" id="AP017312">
    <property type="protein sequence ID" value="BAU28051.1"/>
    <property type="molecule type" value="Genomic_DNA"/>
</dbReference>
<evidence type="ECO:0000256" key="3">
    <source>
        <dbReference type="ARBA" id="ARBA00022989"/>
    </source>
</evidence>
<protein>
    <submittedName>
        <fullName evidence="5">Holin-like protein CidB</fullName>
    </submittedName>
</protein>
<dbReference type="Proteomes" id="UP000217696">
    <property type="component" value="Chromosome"/>
</dbReference>
<keyword evidence="4" id="KW-0472">Membrane</keyword>
<evidence type="ECO:0000313" key="6">
    <source>
        <dbReference type="Proteomes" id="UP000217696"/>
    </source>
</evidence>
<accession>A0A0U5C787</accession>